<dbReference type="NCBIfam" id="TIGR00377">
    <property type="entry name" value="ant_ant_sig"/>
    <property type="match status" value="1"/>
</dbReference>
<keyword evidence="2" id="KW-0808">Transferase</keyword>
<dbReference type="InterPro" id="IPR036513">
    <property type="entry name" value="STAS_dom_sf"/>
</dbReference>
<proteinExistence type="inferred from homology"/>
<organism evidence="5 6">
    <name type="scientific">Herbidospora solisilvae</name>
    <dbReference type="NCBI Taxonomy" id="2696284"/>
    <lineage>
        <taxon>Bacteria</taxon>
        <taxon>Bacillati</taxon>
        <taxon>Actinomycetota</taxon>
        <taxon>Actinomycetes</taxon>
        <taxon>Streptosporangiales</taxon>
        <taxon>Streptosporangiaceae</taxon>
        <taxon>Herbidospora</taxon>
    </lineage>
</organism>
<dbReference type="AlphaFoldDB" id="A0A7C9P1V0"/>
<dbReference type="PANTHER" id="PTHR35526:SF3">
    <property type="entry name" value="ANTI-SIGMA-F FACTOR RSBW"/>
    <property type="match status" value="1"/>
</dbReference>
<dbReference type="PROSITE" id="PS50801">
    <property type="entry name" value="STAS"/>
    <property type="match status" value="1"/>
</dbReference>
<dbReference type="InterPro" id="IPR036890">
    <property type="entry name" value="HATPase_C_sf"/>
</dbReference>
<dbReference type="PANTHER" id="PTHR35526">
    <property type="entry name" value="ANTI-SIGMA-F FACTOR RSBW-RELATED"/>
    <property type="match status" value="1"/>
</dbReference>
<dbReference type="CDD" id="cd07043">
    <property type="entry name" value="STAS_anti-anti-sigma_factors"/>
    <property type="match status" value="1"/>
</dbReference>
<evidence type="ECO:0000256" key="2">
    <source>
        <dbReference type="ARBA" id="ARBA00022527"/>
    </source>
</evidence>
<evidence type="ECO:0000313" key="5">
    <source>
        <dbReference type="EMBL" id="NAS25277.1"/>
    </source>
</evidence>
<protein>
    <recommendedName>
        <fullName evidence="3">Anti-sigma factor antagonist</fullName>
    </recommendedName>
</protein>
<keyword evidence="2" id="KW-0418">Kinase</keyword>
<dbReference type="Pfam" id="PF01740">
    <property type="entry name" value="STAS"/>
    <property type="match status" value="1"/>
</dbReference>
<dbReference type="GO" id="GO:0004674">
    <property type="term" value="F:protein serine/threonine kinase activity"/>
    <property type="evidence" value="ECO:0007669"/>
    <property type="project" value="UniProtKB-KW"/>
</dbReference>
<sequence>MPVNLPGAWPITDDVGSMRDRIDAFASGAGLTGARLHDLVFAANEAVVNVLEHGDGLGTVRIWLEDGQVVVEVTDRAGRLTPAHLSPARPSLDGRRGFGLWLMSEVCDQLTIEQGDGGSRVEMRMNVDDDDSIKPRGTQQRLGVAVTRLAAGPLVTVSGDLDVTTSPQLHAVVTDLLTSGDTHIAADLSELSFCDSSGLRVLLVSTVAAREMGGLMVLAGVTGPLDRLLRLTGSLTVLAVRDNAEEALKLLSEHRAGS</sequence>
<dbReference type="SUPFAM" id="SSF55874">
    <property type="entry name" value="ATPase domain of HSP90 chaperone/DNA topoisomerase II/histidine kinase"/>
    <property type="match status" value="1"/>
</dbReference>
<comment type="similarity">
    <text evidence="1 3">Belongs to the anti-sigma-factor antagonist family.</text>
</comment>
<evidence type="ECO:0000256" key="3">
    <source>
        <dbReference type="RuleBase" id="RU003749"/>
    </source>
</evidence>
<dbReference type="InterPro" id="IPR003594">
    <property type="entry name" value="HATPase_dom"/>
</dbReference>
<dbReference type="Proteomes" id="UP000479526">
    <property type="component" value="Unassembled WGS sequence"/>
</dbReference>
<dbReference type="CDD" id="cd16936">
    <property type="entry name" value="HATPase_RsbW-like"/>
    <property type="match status" value="1"/>
</dbReference>
<dbReference type="InterPro" id="IPR050267">
    <property type="entry name" value="Anti-sigma-factor_SerPK"/>
</dbReference>
<feature type="domain" description="STAS" evidence="4">
    <location>
        <begin position="154"/>
        <end position="251"/>
    </location>
</feature>
<gene>
    <name evidence="5" type="ORF">GT755_26790</name>
</gene>
<reference evidence="5 6" key="1">
    <citation type="submission" date="2020-01" db="EMBL/GenBank/DDBJ databases">
        <title>Herbidospora sp. NEAU-GS84 nov., a novel actinomycete isolated from soil.</title>
        <authorList>
            <person name="Han L."/>
        </authorList>
    </citation>
    <scope>NUCLEOTIDE SEQUENCE [LARGE SCALE GENOMIC DNA]</scope>
    <source>
        <strain evidence="5 6">NEAU-GS84</strain>
    </source>
</reference>
<accession>A0A7C9P1V0</accession>
<keyword evidence="2" id="KW-0723">Serine/threonine-protein kinase</keyword>
<dbReference type="Pfam" id="PF13581">
    <property type="entry name" value="HATPase_c_2"/>
    <property type="match status" value="1"/>
</dbReference>
<dbReference type="Gene3D" id="3.30.750.24">
    <property type="entry name" value="STAS domain"/>
    <property type="match status" value="1"/>
</dbReference>
<dbReference type="GO" id="GO:0043856">
    <property type="term" value="F:anti-sigma factor antagonist activity"/>
    <property type="evidence" value="ECO:0007669"/>
    <property type="project" value="InterPro"/>
</dbReference>
<dbReference type="InterPro" id="IPR002645">
    <property type="entry name" value="STAS_dom"/>
</dbReference>
<dbReference type="EMBL" id="WXEW01000008">
    <property type="protein sequence ID" value="NAS25277.1"/>
    <property type="molecule type" value="Genomic_DNA"/>
</dbReference>
<dbReference type="SUPFAM" id="SSF52091">
    <property type="entry name" value="SpoIIaa-like"/>
    <property type="match status" value="1"/>
</dbReference>
<keyword evidence="6" id="KW-1185">Reference proteome</keyword>
<comment type="caution">
    <text evidence="5">The sequence shown here is derived from an EMBL/GenBank/DDBJ whole genome shotgun (WGS) entry which is preliminary data.</text>
</comment>
<dbReference type="Gene3D" id="3.30.565.10">
    <property type="entry name" value="Histidine kinase-like ATPase, C-terminal domain"/>
    <property type="match status" value="1"/>
</dbReference>
<dbReference type="InterPro" id="IPR003658">
    <property type="entry name" value="Anti-sigma_ant"/>
</dbReference>
<name>A0A7C9P1V0_9ACTN</name>
<evidence type="ECO:0000313" key="6">
    <source>
        <dbReference type="Proteomes" id="UP000479526"/>
    </source>
</evidence>
<evidence type="ECO:0000259" key="4">
    <source>
        <dbReference type="PROSITE" id="PS50801"/>
    </source>
</evidence>
<evidence type="ECO:0000256" key="1">
    <source>
        <dbReference type="ARBA" id="ARBA00009013"/>
    </source>
</evidence>